<evidence type="ECO:0000313" key="2">
    <source>
        <dbReference type="EMBL" id="KYO21043.1"/>
    </source>
</evidence>
<gene>
    <name evidence="2" type="ORF">Y1Q_0001354</name>
</gene>
<dbReference type="EMBL" id="AKHW03006295">
    <property type="protein sequence ID" value="KYO21043.1"/>
    <property type="molecule type" value="Genomic_DNA"/>
</dbReference>
<evidence type="ECO:0000256" key="1">
    <source>
        <dbReference type="SAM" id="MobiDB-lite"/>
    </source>
</evidence>
<keyword evidence="3" id="KW-1185">Reference proteome</keyword>
<name>A0A151M953_ALLMI</name>
<evidence type="ECO:0000313" key="3">
    <source>
        <dbReference type="Proteomes" id="UP000050525"/>
    </source>
</evidence>
<comment type="caution">
    <text evidence="2">The sequence shown here is derived from an EMBL/GenBank/DDBJ whole genome shotgun (WGS) entry which is preliminary data.</text>
</comment>
<organism evidence="2 3">
    <name type="scientific">Alligator mississippiensis</name>
    <name type="common">American alligator</name>
    <dbReference type="NCBI Taxonomy" id="8496"/>
    <lineage>
        <taxon>Eukaryota</taxon>
        <taxon>Metazoa</taxon>
        <taxon>Chordata</taxon>
        <taxon>Craniata</taxon>
        <taxon>Vertebrata</taxon>
        <taxon>Euteleostomi</taxon>
        <taxon>Archelosauria</taxon>
        <taxon>Archosauria</taxon>
        <taxon>Crocodylia</taxon>
        <taxon>Alligatoridae</taxon>
        <taxon>Alligatorinae</taxon>
        <taxon>Alligator</taxon>
    </lineage>
</organism>
<protein>
    <submittedName>
        <fullName evidence="2">Uncharacterized protein</fullName>
    </submittedName>
</protein>
<feature type="region of interest" description="Disordered" evidence="1">
    <location>
        <begin position="1"/>
        <end position="50"/>
    </location>
</feature>
<proteinExistence type="predicted"/>
<feature type="compositionally biased region" description="Basic and acidic residues" evidence="1">
    <location>
        <begin position="31"/>
        <end position="45"/>
    </location>
</feature>
<feature type="compositionally biased region" description="Basic residues" evidence="1">
    <location>
        <begin position="20"/>
        <end position="30"/>
    </location>
</feature>
<reference evidence="2 3" key="1">
    <citation type="journal article" date="2012" name="Genome Biol.">
        <title>Sequencing three crocodilian genomes to illuminate the evolution of archosaurs and amniotes.</title>
        <authorList>
            <person name="St John J.A."/>
            <person name="Braun E.L."/>
            <person name="Isberg S.R."/>
            <person name="Miles L.G."/>
            <person name="Chong A.Y."/>
            <person name="Gongora J."/>
            <person name="Dalzell P."/>
            <person name="Moran C."/>
            <person name="Bed'hom B."/>
            <person name="Abzhanov A."/>
            <person name="Burgess S.C."/>
            <person name="Cooksey A.M."/>
            <person name="Castoe T.A."/>
            <person name="Crawford N.G."/>
            <person name="Densmore L.D."/>
            <person name="Drew J.C."/>
            <person name="Edwards S.V."/>
            <person name="Faircloth B.C."/>
            <person name="Fujita M.K."/>
            <person name="Greenwold M.J."/>
            <person name="Hoffmann F.G."/>
            <person name="Howard J.M."/>
            <person name="Iguchi T."/>
            <person name="Janes D.E."/>
            <person name="Khan S.Y."/>
            <person name="Kohno S."/>
            <person name="de Koning A.J."/>
            <person name="Lance S.L."/>
            <person name="McCarthy F.M."/>
            <person name="McCormack J.E."/>
            <person name="Merchant M.E."/>
            <person name="Peterson D.G."/>
            <person name="Pollock D.D."/>
            <person name="Pourmand N."/>
            <person name="Raney B.J."/>
            <person name="Roessler K.A."/>
            <person name="Sanford J.R."/>
            <person name="Sawyer R.H."/>
            <person name="Schmidt C.J."/>
            <person name="Triplett E.W."/>
            <person name="Tuberville T.D."/>
            <person name="Venegas-Anaya M."/>
            <person name="Howard J.T."/>
            <person name="Jarvis E.D."/>
            <person name="Guillette L.J.Jr."/>
            <person name="Glenn T.C."/>
            <person name="Green R.E."/>
            <person name="Ray D.A."/>
        </authorList>
    </citation>
    <scope>NUCLEOTIDE SEQUENCE [LARGE SCALE GENOMIC DNA]</scope>
    <source>
        <strain evidence="2">KSC_2009_1</strain>
    </source>
</reference>
<accession>A0A151M953</accession>
<dbReference type="AlphaFoldDB" id="A0A151M953"/>
<sequence length="113" mass="12692">MQRAGVGNSGKSPEAGQHCQRLKRVKLRRRTPGDRGALGRREEPPRGPGACSNLTNPISVSFLLTYILRSHPHCVGESRTWVPCFMLGSSALWLRNLEKTQEIVNYCLCRNME</sequence>
<dbReference type="Proteomes" id="UP000050525">
    <property type="component" value="Unassembled WGS sequence"/>
</dbReference>